<dbReference type="Pfam" id="PF01909">
    <property type="entry name" value="NTP_transf_2"/>
    <property type="match status" value="1"/>
</dbReference>
<name>A0A284VNP6_9EURY</name>
<dbReference type="CDD" id="cd05403">
    <property type="entry name" value="NT_KNTase_like"/>
    <property type="match status" value="1"/>
</dbReference>
<evidence type="ECO:0000259" key="1">
    <source>
        <dbReference type="Pfam" id="PF01909"/>
    </source>
</evidence>
<organism evidence="2 3">
    <name type="scientific">Candidatus Methanoperedens nitratireducens</name>
    <dbReference type="NCBI Taxonomy" id="1392998"/>
    <lineage>
        <taxon>Archaea</taxon>
        <taxon>Methanobacteriati</taxon>
        <taxon>Methanobacteriota</taxon>
        <taxon>Stenosarchaea group</taxon>
        <taxon>Methanomicrobia</taxon>
        <taxon>Methanosarcinales</taxon>
        <taxon>ANME-2 cluster</taxon>
        <taxon>Candidatus Methanoperedentaceae</taxon>
        <taxon>Candidatus Methanoperedens</taxon>
    </lineage>
</organism>
<protein>
    <submittedName>
        <fullName evidence="2">DNA polymerase, beta-like protein region</fullName>
    </submittedName>
</protein>
<sequence length="110" mass="12333">MVKDKVAEAIKFFENCLKEKGVKVSKIILFGSQITGKATGESDVDIVIISPDFQNKDIFERARLTKEAEIKTIKKFRMPLDIITLTSEEFESGSSLITEFARKGKVIYAA</sequence>
<dbReference type="Gene3D" id="3.30.460.10">
    <property type="entry name" value="Beta Polymerase, domain 2"/>
    <property type="match status" value="1"/>
</dbReference>
<accession>A0A284VNP6</accession>
<dbReference type="PANTHER" id="PTHR43449:SF1">
    <property type="entry name" value="POLYMERASE BETA NUCLEOTIDYLTRANSFERASE DOMAIN-CONTAINING PROTEIN"/>
    <property type="match status" value="1"/>
</dbReference>
<dbReference type="RefSeq" id="WP_096205339.1">
    <property type="nucleotide sequence ID" value="NZ_FZMP01000117.1"/>
</dbReference>
<dbReference type="GO" id="GO:0016779">
    <property type="term" value="F:nucleotidyltransferase activity"/>
    <property type="evidence" value="ECO:0007669"/>
    <property type="project" value="InterPro"/>
</dbReference>
<feature type="domain" description="Polymerase nucleotidyl transferase" evidence="1">
    <location>
        <begin position="13"/>
        <end position="95"/>
    </location>
</feature>
<evidence type="ECO:0000313" key="3">
    <source>
        <dbReference type="Proteomes" id="UP000218615"/>
    </source>
</evidence>
<gene>
    <name evidence="2" type="ORF">MNV_2030035</name>
</gene>
<keyword evidence="3" id="KW-1185">Reference proteome</keyword>
<evidence type="ECO:0000313" key="2">
    <source>
        <dbReference type="EMBL" id="SNQ60833.1"/>
    </source>
</evidence>
<dbReference type="OrthoDB" id="61846at2157"/>
<dbReference type="Proteomes" id="UP000218615">
    <property type="component" value="Unassembled WGS sequence"/>
</dbReference>
<dbReference type="AlphaFoldDB" id="A0A284VNP6"/>
<dbReference type="InterPro" id="IPR043519">
    <property type="entry name" value="NT_sf"/>
</dbReference>
<dbReference type="PANTHER" id="PTHR43449">
    <property type="entry name" value="NUCLEOTIDYLTRANSFERASE"/>
    <property type="match status" value="1"/>
</dbReference>
<proteinExistence type="predicted"/>
<dbReference type="SUPFAM" id="SSF81301">
    <property type="entry name" value="Nucleotidyltransferase"/>
    <property type="match status" value="1"/>
</dbReference>
<reference evidence="3" key="1">
    <citation type="submission" date="2017-06" db="EMBL/GenBank/DDBJ databases">
        <authorList>
            <person name="Cremers G."/>
        </authorList>
    </citation>
    <scope>NUCLEOTIDE SEQUENCE [LARGE SCALE GENOMIC DNA]</scope>
</reference>
<dbReference type="InterPro" id="IPR002934">
    <property type="entry name" value="Polymerase_NTP_transf_dom"/>
</dbReference>
<dbReference type="EMBL" id="FZMP01000117">
    <property type="protein sequence ID" value="SNQ60833.1"/>
    <property type="molecule type" value="Genomic_DNA"/>
</dbReference>